<organism evidence="2 3">
    <name type="scientific">Polyangium jinanense</name>
    <dbReference type="NCBI Taxonomy" id="2829994"/>
    <lineage>
        <taxon>Bacteria</taxon>
        <taxon>Pseudomonadati</taxon>
        <taxon>Myxococcota</taxon>
        <taxon>Polyangia</taxon>
        <taxon>Polyangiales</taxon>
        <taxon>Polyangiaceae</taxon>
        <taxon>Polyangium</taxon>
    </lineage>
</organism>
<reference evidence="2 3" key="1">
    <citation type="submission" date="2021-04" db="EMBL/GenBank/DDBJ databases">
        <title>Genome analysis of Polyangium sp.</title>
        <authorList>
            <person name="Li Y."/>
            <person name="Wang J."/>
        </authorList>
    </citation>
    <scope>NUCLEOTIDE SEQUENCE [LARGE SCALE GENOMIC DNA]</scope>
    <source>
        <strain evidence="2 3">SDU14</strain>
    </source>
</reference>
<sequence>MKRNIGRILASMLFLGATIGVLFGGSAPAEAQQSDQPCINVCRQRERDCLDDANNPGQRKQCRRDFEDCVEDLCRS</sequence>
<dbReference type="RefSeq" id="WP_272421203.1">
    <property type="nucleotide sequence ID" value="NZ_JAGTJJ010000010.1"/>
</dbReference>
<dbReference type="AlphaFoldDB" id="A0A9X3X3G6"/>
<feature type="chain" id="PRO_5040907609" evidence="1">
    <location>
        <begin position="32"/>
        <end position="76"/>
    </location>
</feature>
<name>A0A9X3X3G6_9BACT</name>
<accession>A0A9X3X3G6</accession>
<evidence type="ECO:0000313" key="3">
    <source>
        <dbReference type="Proteomes" id="UP001151081"/>
    </source>
</evidence>
<keyword evidence="1" id="KW-0732">Signal</keyword>
<evidence type="ECO:0000313" key="2">
    <source>
        <dbReference type="EMBL" id="MDC3982937.1"/>
    </source>
</evidence>
<feature type="signal peptide" evidence="1">
    <location>
        <begin position="1"/>
        <end position="31"/>
    </location>
</feature>
<evidence type="ECO:0000256" key="1">
    <source>
        <dbReference type="SAM" id="SignalP"/>
    </source>
</evidence>
<protein>
    <submittedName>
        <fullName evidence="2">Uncharacterized protein</fullName>
    </submittedName>
</protein>
<comment type="caution">
    <text evidence="2">The sequence shown here is derived from an EMBL/GenBank/DDBJ whole genome shotgun (WGS) entry which is preliminary data.</text>
</comment>
<proteinExistence type="predicted"/>
<dbReference type="EMBL" id="JAGTJJ010000010">
    <property type="protein sequence ID" value="MDC3982937.1"/>
    <property type="molecule type" value="Genomic_DNA"/>
</dbReference>
<dbReference type="Proteomes" id="UP001151081">
    <property type="component" value="Unassembled WGS sequence"/>
</dbReference>
<gene>
    <name evidence="2" type="ORF">KEG57_20660</name>
</gene>
<keyword evidence="3" id="KW-1185">Reference proteome</keyword>